<gene>
    <name evidence="3" type="ORF">GRI62_07850</name>
</gene>
<keyword evidence="1" id="KW-0812">Transmembrane</keyword>
<name>A0A845A3L6_9SPHN</name>
<feature type="transmembrane region" description="Helical" evidence="1">
    <location>
        <begin position="296"/>
        <end position="316"/>
    </location>
</feature>
<dbReference type="OrthoDB" id="9766361at2"/>
<dbReference type="SUPFAM" id="SSF50494">
    <property type="entry name" value="Trypsin-like serine proteases"/>
    <property type="match status" value="1"/>
</dbReference>
<organism evidence="3 4">
    <name type="scientific">Aurantiacibacter arachoides</name>
    <dbReference type="NCBI Taxonomy" id="1850444"/>
    <lineage>
        <taxon>Bacteria</taxon>
        <taxon>Pseudomonadati</taxon>
        <taxon>Pseudomonadota</taxon>
        <taxon>Alphaproteobacteria</taxon>
        <taxon>Sphingomonadales</taxon>
        <taxon>Erythrobacteraceae</taxon>
        <taxon>Aurantiacibacter</taxon>
    </lineage>
</organism>
<evidence type="ECO:0000256" key="2">
    <source>
        <dbReference type="SAM" id="SignalP"/>
    </source>
</evidence>
<dbReference type="EMBL" id="WTYH01000001">
    <property type="protein sequence ID" value="MXO93517.1"/>
    <property type="molecule type" value="Genomic_DNA"/>
</dbReference>
<proteinExistence type="predicted"/>
<dbReference type="PRINTS" id="PR00834">
    <property type="entry name" value="PROTEASES2C"/>
</dbReference>
<dbReference type="GO" id="GO:0004252">
    <property type="term" value="F:serine-type endopeptidase activity"/>
    <property type="evidence" value="ECO:0007669"/>
    <property type="project" value="InterPro"/>
</dbReference>
<dbReference type="RefSeq" id="WP_131452784.1">
    <property type="nucleotide sequence ID" value="NZ_BMJK01000001.1"/>
</dbReference>
<dbReference type="InterPro" id="IPR043504">
    <property type="entry name" value="Peptidase_S1_PA_chymotrypsin"/>
</dbReference>
<feature type="transmembrane region" description="Helical" evidence="1">
    <location>
        <begin position="328"/>
        <end position="345"/>
    </location>
</feature>
<keyword evidence="3" id="KW-0645">Protease</keyword>
<evidence type="ECO:0000313" key="3">
    <source>
        <dbReference type="EMBL" id="MXO93517.1"/>
    </source>
</evidence>
<dbReference type="GO" id="GO:0006508">
    <property type="term" value="P:proteolysis"/>
    <property type="evidence" value="ECO:0007669"/>
    <property type="project" value="UniProtKB-KW"/>
</dbReference>
<keyword evidence="4" id="KW-1185">Reference proteome</keyword>
<dbReference type="InterPro" id="IPR009003">
    <property type="entry name" value="Peptidase_S1_PA"/>
</dbReference>
<keyword evidence="3" id="KW-0378">Hydrolase</keyword>
<evidence type="ECO:0000256" key="1">
    <source>
        <dbReference type="SAM" id="Phobius"/>
    </source>
</evidence>
<protein>
    <submittedName>
        <fullName evidence="3">Trypsin-like serine protease</fullName>
    </submittedName>
</protein>
<feature type="signal peptide" evidence="2">
    <location>
        <begin position="1"/>
        <end position="21"/>
    </location>
</feature>
<dbReference type="InterPro" id="IPR001940">
    <property type="entry name" value="Peptidase_S1C"/>
</dbReference>
<dbReference type="Proteomes" id="UP000460626">
    <property type="component" value="Unassembled WGS sequence"/>
</dbReference>
<sequence length="517" mass="54424">MRQLFTLLALLVTALATPALADPADIQAATRGVVRVVIVGSDGPELLPISHGTGFAIGREQIVTNAHVIRQALEDERLAIGIVPADGENAVYARIVAVSERNDLALLTTTEPLRLAPLTISGNPPTSGTVTAIGYPRNVDLAQGLEFADLFRAQPPVTATGFLSGRRPSREMDTLLHTAPIAAGNSGGPLVDECGRVIGVNSFGAESQGSDAEFFFAVSNRELLPFLRANDVSPQVNAGECRSLAMLDAEDRARRDAAAARAAEAAERDADAIALRTEALRREAGYAVMDSRANGMALAFLALLIGTAAGGVAAWFHVQRAFRKRAAAGVVAVAALVGALVAWFTRPPFTDIEKRVEDALYDEQDGADAGPIAVSGSGGDYVCVLDPERSRVTGAPQADIPLAWSEEGCVNARTQYGLAEETWSRVFVPATEAAVSVNRFDPANRELVMERYLLDREAMTAARAARGSYTAPQCGAGRDAARTLGEAQGAVIAALPASPNERLLYRCSPAQPSGTAE</sequence>
<comment type="caution">
    <text evidence="3">The sequence shown here is derived from an EMBL/GenBank/DDBJ whole genome shotgun (WGS) entry which is preliminary data.</text>
</comment>
<dbReference type="PANTHER" id="PTHR43019:SF23">
    <property type="entry name" value="PROTEASE DO-LIKE 5, CHLOROPLASTIC"/>
    <property type="match status" value="1"/>
</dbReference>
<keyword evidence="1" id="KW-0472">Membrane</keyword>
<feature type="chain" id="PRO_5032457804" evidence="2">
    <location>
        <begin position="22"/>
        <end position="517"/>
    </location>
</feature>
<keyword evidence="2" id="KW-0732">Signal</keyword>
<keyword evidence="1" id="KW-1133">Transmembrane helix</keyword>
<dbReference type="Gene3D" id="2.40.10.10">
    <property type="entry name" value="Trypsin-like serine proteases"/>
    <property type="match status" value="2"/>
</dbReference>
<evidence type="ECO:0000313" key="4">
    <source>
        <dbReference type="Proteomes" id="UP000460626"/>
    </source>
</evidence>
<dbReference type="PANTHER" id="PTHR43019">
    <property type="entry name" value="SERINE ENDOPROTEASE DEGS"/>
    <property type="match status" value="1"/>
</dbReference>
<accession>A0A845A3L6</accession>
<reference evidence="3 4" key="1">
    <citation type="submission" date="2019-12" db="EMBL/GenBank/DDBJ databases">
        <title>Genomic-based taxomic classification of the family Erythrobacteraceae.</title>
        <authorList>
            <person name="Xu L."/>
        </authorList>
    </citation>
    <scope>NUCLEOTIDE SEQUENCE [LARGE SCALE GENOMIC DNA]</scope>
    <source>
        <strain evidence="3 4">RC4-10-4</strain>
    </source>
</reference>
<dbReference type="Pfam" id="PF13365">
    <property type="entry name" value="Trypsin_2"/>
    <property type="match status" value="1"/>
</dbReference>
<dbReference type="AlphaFoldDB" id="A0A845A3L6"/>